<dbReference type="OrthoDB" id="9763484at2"/>
<dbReference type="InterPro" id="IPR000014">
    <property type="entry name" value="PAS"/>
</dbReference>
<dbReference type="PROSITE" id="PS50112">
    <property type="entry name" value="PAS"/>
    <property type="match status" value="1"/>
</dbReference>
<accession>A0A143H8M7</accession>
<dbReference type="Pfam" id="PF07228">
    <property type="entry name" value="SpoIIE"/>
    <property type="match status" value="1"/>
</dbReference>
<keyword evidence="2" id="KW-0175">Coiled coil</keyword>
<dbReference type="InterPro" id="IPR001932">
    <property type="entry name" value="PPM-type_phosphatase-like_dom"/>
</dbReference>
<dbReference type="Pfam" id="PF00989">
    <property type="entry name" value="PAS"/>
    <property type="match status" value="1"/>
</dbReference>
<dbReference type="InterPro" id="IPR052016">
    <property type="entry name" value="Bact_Sigma-Reg"/>
</dbReference>
<dbReference type="Gene3D" id="3.60.40.10">
    <property type="entry name" value="PPM-type phosphatase domain"/>
    <property type="match status" value="1"/>
</dbReference>
<evidence type="ECO:0000313" key="6">
    <source>
        <dbReference type="Proteomes" id="UP000076021"/>
    </source>
</evidence>
<dbReference type="RefSeq" id="WP_066784347.1">
    <property type="nucleotide sequence ID" value="NZ_CP014806.1"/>
</dbReference>
<keyword evidence="1" id="KW-0378">Hydrolase</keyword>
<dbReference type="SUPFAM" id="SSF81606">
    <property type="entry name" value="PP2C-like"/>
    <property type="match status" value="1"/>
</dbReference>
<keyword evidence="6" id="KW-1185">Reference proteome</keyword>
<dbReference type="KEGG" id="rst:ATY39_00700"/>
<organism evidence="5 6">
    <name type="scientific">Rummeliibacillus stabekisii</name>
    <dbReference type="NCBI Taxonomy" id="241244"/>
    <lineage>
        <taxon>Bacteria</taxon>
        <taxon>Bacillati</taxon>
        <taxon>Bacillota</taxon>
        <taxon>Bacilli</taxon>
        <taxon>Bacillales</taxon>
        <taxon>Caryophanaceae</taxon>
        <taxon>Rummeliibacillus</taxon>
    </lineage>
</organism>
<dbReference type="InterPro" id="IPR035965">
    <property type="entry name" value="PAS-like_dom_sf"/>
</dbReference>
<feature type="coiled-coil region" evidence="2">
    <location>
        <begin position="112"/>
        <end position="167"/>
    </location>
</feature>
<dbReference type="NCBIfam" id="TIGR00229">
    <property type="entry name" value="sensory_box"/>
    <property type="match status" value="1"/>
</dbReference>
<gene>
    <name evidence="5" type="ORF">ATY39_00700</name>
</gene>
<dbReference type="CDD" id="cd00130">
    <property type="entry name" value="PAS"/>
    <property type="match status" value="1"/>
</dbReference>
<dbReference type="PANTHER" id="PTHR43156">
    <property type="entry name" value="STAGE II SPORULATION PROTEIN E-RELATED"/>
    <property type="match status" value="1"/>
</dbReference>
<dbReference type="PROSITE" id="PS51746">
    <property type="entry name" value="PPM_2"/>
    <property type="match status" value="1"/>
</dbReference>
<sequence>MDELLDRAPCGFLSMTEDGTITLVNQTLVELLDYKRENLVGEHINLILTSPSCLFVQLYLLPLIALEGHVEELYITLKSKNGGEIPILINASKKNVSENNNIKCILIPIRQRNKYENELLIAKKEAETALKAKHDAIEELQVTLEALESQTEELLRLNEQNQQFKIETKRELELARKIQQTSLTMPIQNEDIEMETFYKASKELSGDIYGIYQLDSTRYGVILLDVMGHGISSALITMSLHALFHRLIREQGLTVEKVMQGLDNHLHELFQSNEDARHYCTAIFLLIDTDKKQIDYINAGHPSALWQDANGTQFELHSTTPPLGLFKNVEFATQTLLYQNNGRLLLYTDGVDPLGTEYLHPFLRENAFLTLPEFKKKMLQTLSNCKIDNSKSDDQCFIIIDIK</sequence>
<evidence type="ECO:0000313" key="5">
    <source>
        <dbReference type="EMBL" id="AMW98062.1"/>
    </source>
</evidence>
<dbReference type="InterPro" id="IPR013767">
    <property type="entry name" value="PAS_fold"/>
</dbReference>
<evidence type="ECO:0000259" key="4">
    <source>
        <dbReference type="PROSITE" id="PS51746"/>
    </source>
</evidence>
<proteinExistence type="predicted"/>
<feature type="domain" description="PPM-type phosphatase" evidence="4">
    <location>
        <begin position="191"/>
        <end position="402"/>
    </location>
</feature>
<feature type="domain" description="PAS" evidence="3">
    <location>
        <begin position="1"/>
        <end position="52"/>
    </location>
</feature>
<dbReference type="STRING" id="241244.ATY39_00700"/>
<dbReference type="SMART" id="SM00331">
    <property type="entry name" value="PP2C_SIG"/>
    <property type="match status" value="1"/>
</dbReference>
<dbReference type="GO" id="GO:0016791">
    <property type="term" value="F:phosphatase activity"/>
    <property type="evidence" value="ECO:0007669"/>
    <property type="project" value="TreeGrafter"/>
</dbReference>
<name>A0A143H8M7_9BACL</name>
<dbReference type="InterPro" id="IPR036457">
    <property type="entry name" value="PPM-type-like_dom_sf"/>
</dbReference>
<protein>
    <submittedName>
        <fullName evidence="5">Phosphoserine phosphatase</fullName>
    </submittedName>
</protein>
<dbReference type="PANTHER" id="PTHR43156:SF14">
    <property type="entry name" value="PHOSPHOSERINE PHOSPHATASE RSBP"/>
    <property type="match status" value="1"/>
</dbReference>
<dbReference type="SUPFAM" id="SSF55785">
    <property type="entry name" value="PYP-like sensor domain (PAS domain)"/>
    <property type="match status" value="1"/>
</dbReference>
<evidence type="ECO:0000256" key="2">
    <source>
        <dbReference type="SAM" id="Coils"/>
    </source>
</evidence>
<reference evidence="6" key="2">
    <citation type="submission" date="2016-03" db="EMBL/GenBank/DDBJ databases">
        <authorList>
            <person name="Ploux O."/>
        </authorList>
    </citation>
    <scope>NUCLEOTIDE SEQUENCE [LARGE SCALE GENOMIC DNA]</scope>
    <source>
        <strain evidence="6">PP9</strain>
    </source>
</reference>
<dbReference type="AlphaFoldDB" id="A0A143H8M7"/>
<evidence type="ECO:0000259" key="3">
    <source>
        <dbReference type="PROSITE" id="PS50112"/>
    </source>
</evidence>
<dbReference type="Proteomes" id="UP000076021">
    <property type="component" value="Chromosome"/>
</dbReference>
<dbReference type="Gene3D" id="3.30.450.20">
    <property type="entry name" value="PAS domain"/>
    <property type="match status" value="1"/>
</dbReference>
<reference evidence="5 6" key="1">
    <citation type="journal article" date="2016" name="Genome Announc.">
        <title>Whole-Genome Sequence of Rummeliibacillus stabekisii Strain PP9 Isolated from Antarctic Soil.</title>
        <authorList>
            <person name="da Mota F.F."/>
            <person name="Vollu R.E."/>
            <person name="Jurelevicius D."/>
            <person name="Seldin L."/>
        </authorList>
    </citation>
    <scope>NUCLEOTIDE SEQUENCE [LARGE SCALE GENOMIC DNA]</scope>
    <source>
        <strain evidence="5 6">PP9</strain>
    </source>
</reference>
<evidence type="ECO:0000256" key="1">
    <source>
        <dbReference type="ARBA" id="ARBA00022801"/>
    </source>
</evidence>
<dbReference type="EMBL" id="CP014806">
    <property type="protein sequence ID" value="AMW98062.1"/>
    <property type="molecule type" value="Genomic_DNA"/>
</dbReference>